<proteinExistence type="predicted"/>
<sequence>MENTVAHVATWIIAGLRQRQFTSLPELRAAIIERVAAYNAEPFQKRPGSRASVFAAEEQPLLTGLPAAAYEISTWVYGRRVARNGHVVWERNYYSAPFANTGTKVDLRITDRVIQAYRGTERLTSHLLLPEGAANEYRTNDADLPAGEKYRQWDPPRVREWAGRIGPAAVTVVNRIFESVPVDEQGLDAALAVVRGSPGATRPNASRKPAGLRWQGVCGPRGMRICSRSWPQSRTKPPDSGHHGMNRPNTADTSATPNTTQVVPSERDRYRNQTQAP</sequence>
<keyword evidence="4" id="KW-1185">Reference proteome</keyword>
<organism evidence="3 4">
    <name type="scientific">Arthrobacter methylotrophus</name>
    <dbReference type="NCBI Taxonomy" id="121291"/>
    <lineage>
        <taxon>Bacteria</taxon>
        <taxon>Bacillati</taxon>
        <taxon>Actinomycetota</taxon>
        <taxon>Actinomycetes</taxon>
        <taxon>Micrococcales</taxon>
        <taxon>Micrococcaceae</taxon>
        <taxon>Arthrobacter</taxon>
    </lineage>
</organism>
<name>A0ABV5USP8_9MICC</name>
<evidence type="ECO:0000313" key="3">
    <source>
        <dbReference type="EMBL" id="MFB9715232.1"/>
    </source>
</evidence>
<evidence type="ECO:0000313" key="4">
    <source>
        <dbReference type="Proteomes" id="UP001589536"/>
    </source>
</evidence>
<feature type="domain" description="Transposase for insertion sequence element IS21-like C-terminal" evidence="2">
    <location>
        <begin position="65"/>
        <end position="127"/>
    </location>
</feature>
<dbReference type="PANTHER" id="PTHR35004:SF8">
    <property type="entry name" value="TRANSPOSASE RV3428C-RELATED"/>
    <property type="match status" value="1"/>
</dbReference>
<accession>A0ABV5USP8</accession>
<dbReference type="Proteomes" id="UP001589536">
    <property type="component" value="Unassembled WGS sequence"/>
</dbReference>
<dbReference type="Pfam" id="PF22483">
    <property type="entry name" value="Mu-transpos_C_2"/>
    <property type="match status" value="1"/>
</dbReference>
<evidence type="ECO:0000256" key="1">
    <source>
        <dbReference type="SAM" id="MobiDB-lite"/>
    </source>
</evidence>
<dbReference type="RefSeq" id="WP_345035458.1">
    <property type="nucleotide sequence ID" value="NZ_BAABED010000001.1"/>
</dbReference>
<protein>
    <recommendedName>
        <fullName evidence="2">Transposase for insertion sequence element IS21-like C-terminal domain-containing protein</fullName>
    </recommendedName>
</protein>
<dbReference type="EMBL" id="JBHMBH010000029">
    <property type="protein sequence ID" value="MFB9715232.1"/>
    <property type="molecule type" value="Genomic_DNA"/>
</dbReference>
<dbReference type="PANTHER" id="PTHR35004">
    <property type="entry name" value="TRANSPOSASE RV3428C-RELATED"/>
    <property type="match status" value="1"/>
</dbReference>
<gene>
    <name evidence="3" type="ORF">ACFFPI_14020</name>
</gene>
<feature type="region of interest" description="Disordered" evidence="1">
    <location>
        <begin position="223"/>
        <end position="277"/>
    </location>
</feature>
<reference evidence="3 4" key="1">
    <citation type="submission" date="2024-09" db="EMBL/GenBank/DDBJ databases">
        <authorList>
            <person name="Sun Q."/>
            <person name="Mori K."/>
        </authorList>
    </citation>
    <scope>NUCLEOTIDE SEQUENCE [LARGE SCALE GENOMIC DNA]</scope>
    <source>
        <strain evidence="3 4">JCM 13519</strain>
    </source>
</reference>
<evidence type="ECO:0000259" key="2">
    <source>
        <dbReference type="Pfam" id="PF22483"/>
    </source>
</evidence>
<dbReference type="InterPro" id="IPR054353">
    <property type="entry name" value="IstA-like_C"/>
</dbReference>
<feature type="compositionally biased region" description="Polar residues" evidence="1">
    <location>
        <begin position="247"/>
        <end position="263"/>
    </location>
</feature>
<comment type="caution">
    <text evidence="3">The sequence shown here is derived from an EMBL/GenBank/DDBJ whole genome shotgun (WGS) entry which is preliminary data.</text>
</comment>